<dbReference type="Gene3D" id="3.20.20.70">
    <property type="entry name" value="Aldolase class I"/>
    <property type="match status" value="1"/>
</dbReference>
<evidence type="ECO:0000256" key="3">
    <source>
        <dbReference type="PIRNR" id="PIRNR006429"/>
    </source>
</evidence>
<accession>A0A7W6MC95</accession>
<dbReference type="GO" id="GO:0015930">
    <property type="term" value="F:glutamate synthase activity"/>
    <property type="evidence" value="ECO:0007669"/>
    <property type="project" value="InterPro"/>
</dbReference>
<keyword evidence="2" id="KW-0560">Oxidoreductase</keyword>
<protein>
    <submittedName>
        <fullName evidence="5">Glutamate synthase domain-containing protein 2</fullName>
    </submittedName>
</protein>
<dbReference type="EMBL" id="JACIFU010000008">
    <property type="protein sequence ID" value="MBB4176127.1"/>
    <property type="molecule type" value="Genomic_DNA"/>
</dbReference>
<keyword evidence="6" id="KW-1185">Reference proteome</keyword>
<dbReference type="InterPro" id="IPR024188">
    <property type="entry name" value="GltB"/>
</dbReference>
<dbReference type="Pfam" id="PF01645">
    <property type="entry name" value="Glu_synthase"/>
    <property type="match status" value="1"/>
</dbReference>
<proteinExistence type="inferred from homology"/>
<dbReference type="AlphaFoldDB" id="A0A7W6MC95"/>
<dbReference type="PANTHER" id="PTHR43819:SF1">
    <property type="entry name" value="ARCHAEAL-TYPE GLUTAMATE SYNTHASE [NADPH]"/>
    <property type="match status" value="1"/>
</dbReference>
<evidence type="ECO:0000259" key="4">
    <source>
        <dbReference type="Pfam" id="PF01645"/>
    </source>
</evidence>
<sequence length="492" mass="52098">MAEDNDGGQAGIVNGGDMDHAKIDAPYEYPFEMASEDEIRFRDAGAVEGRPAGVPSSYDEGGSTRWTPEAISEVHALAQLGRYQVRGYNTFNKQLPTFDDLTFVPATMTRLPLEGYREKCETKTVLGVGKGLVEKPIELDIPIYIASMSFGALSASAKASLGHGASKVGTMTCTGEGGMLEEERAASQRLLYQMSPARYGVDLDHLRRADALELVVGQGAKPGTGGLLLGMKVSPRVSKMRTLPEGVDQRSTIRHPDFLGADDLAVKIEELRIATNYQVPIFIKMGATRPRFDVAVAAKAGADVVVVDGAEGGTGASPELLLNHTGIPTMSAIRAAREALDECGMTGKVQLVAAGGIRSGVDAAKCLALGADAVMIGNASMIAMGCNSPRYLEDYAALGTSPGACHHCHTGRCPVGIATQDPELEKRMDPTAGAERVARYLTAMTMEITALAKACGKSSVHNLEVEDLRALSLQASAFTGVKMAGIDRAYDW</sequence>
<reference evidence="5 6" key="1">
    <citation type="submission" date="2020-08" db="EMBL/GenBank/DDBJ databases">
        <title>Genomic Encyclopedia of Type Strains, Phase IV (KMG-IV): sequencing the most valuable type-strain genomes for metagenomic binning, comparative biology and taxonomic classification.</title>
        <authorList>
            <person name="Goeker M."/>
        </authorList>
    </citation>
    <scope>NUCLEOTIDE SEQUENCE [LARGE SCALE GENOMIC DNA]</scope>
    <source>
        <strain evidence="5 6">DSM 101015</strain>
    </source>
</reference>
<name>A0A7W6MC95_9RHOB</name>
<evidence type="ECO:0000313" key="6">
    <source>
        <dbReference type="Proteomes" id="UP000565745"/>
    </source>
</evidence>
<dbReference type="InterPro" id="IPR002932">
    <property type="entry name" value="Glu_synthdom"/>
</dbReference>
<dbReference type="InterPro" id="IPR043578">
    <property type="entry name" value="GltB_archl_type"/>
</dbReference>
<comment type="caution">
    <text evidence="5">The sequence shown here is derived from an EMBL/GenBank/DDBJ whole genome shotgun (WGS) entry which is preliminary data.</text>
</comment>
<evidence type="ECO:0000313" key="5">
    <source>
        <dbReference type="EMBL" id="MBB4176127.1"/>
    </source>
</evidence>
<dbReference type="PIRSF" id="PIRSF500061">
    <property type="entry name" value="GOGAT_lg2_archl"/>
    <property type="match status" value="1"/>
</dbReference>
<feature type="domain" description="Glutamate synthase" evidence="4">
    <location>
        <begin position="97"/>
        <end position="457"/>
    </location>
</feature>
<dbReference type="GO" id="GO:0006537">
    <property type="term" value="P:glutamate biosynthetic process"/>
    <property type="evidence" value="ECO:0007669"/>
    <property type="project" value="InterPro"/>
</dbReference>
<evidence type="ECO:0000256" key="2">
    <source>
        <dbReference type="ARBA" id="ARBA00023002"/>
    </source>
</evidence>
<dbReference type="Proteomes" id="UP000565745">
    <property type="component" value="Unassembled WGS sequence"/>
</dbReference>
<dbReference type="CDD" id="cd02808">
    <property type="entry name" value="GltS_FMN"/>
    <property type="match status" value="1"/>
</dbReference>
<dbReference type="PANTHER" id="PTHR43819">
    <property type="entry name" value="ARCHAEAL-TYPE GLUTAMATE SYNTHASE [NADPH]"/>
    <property type="match status" value="1"/>
</dbReference>
<dbReference type="InterPro" id="IPR013785">
    <property type="entry name" value="Aldolase_TIM"/>
</dbReference>
<evidence type="ECO:0000256" key="1">
    <source>
        <dbReference type="ARBA" id="ARBA00009716"/>
    </source>
</evidence>
<gene>
    <name evidence="5" type="ORF">GGR93_003935</name>
</gene>
<dbReference type="RefSeq" id="WP_025053771.1">
    <property type="nucleotide sequence ID" value="NZ_JACIFU010000008.1"/>
</dbReference>
<dbReference type="PIRSF" id="PIRSF006429">
    <property type="entry name" value="GOGAT_lg_2"/>
    <property type="match status" value="1"/>
</dbReference>
<organism evidence="5 6">
    <name type="scientific">Sulfitobacter noctilucicola</name>
    <dbReference type="NCBI Taxonomy" id="1342301"/>
    <lineage>
        <taxon>Bacteria</taxon>
        <taxon>Pseudomonadati</taxon>
        <taxon>Pseudomonadota</taxon>
        <taxon>Alphaproteobacteria</taxon>
        <taxon>Rhodobacterales</taxon>
        <taxon>Roseobacteraceae</taxon>
        <taxon>Sulfitobacter</taxon>
    </lineage>
</organism>
<comment type="similarity">
    <text evidence="1 3">Belongs to the glutamate synthase family.</text>
</comment>
<dbReference type="SUPFAM" id="SSF51395">
    <property type="entry name" value="FMN-linked oxidoreductases"/>
    <property type="match status" value="1"/>
</dbReference>